<accession>A0ABR3ESZ0</accession>
<dbReference type="EMBL" id="JBAHYK010002075">
    <property type="protein sequence ID" value="KAL0565912.1"/>
    <property type="molecule type" value="Genomic_DNA"/>
</dbReference>
<name>A0ABR3ESZ0_9AGAR</name>
<evidence type="ECO:0000259" key="3">
    <source>
        <dbReference type="SMART" id="SM00829"/>
    </source>
</evidence>
<evidence type="ECO:0000256" key="1">
    <source>
        <dbReference type="ARBA" id="ARBA00022857"/>
    </source>
</evidence>
<dbReference type="InterPro" id="IPR014189">
    <property type="entry name" value="Quinone_OxRdtase_PIG3"/>
</dbReference>
<dbReference type="SUPFAM" id="SSF50129">
    <property type="entry name" value="GroES-like"/>
    <property type="match status" value="1"/>
</dbReference>
<dbReference type="SUPFAM" id="SSF51735">
    <property type="entry name" value="NAD(P)-binding Rossmann-fold domains"/>
    <property type="match status" value="1"/>
</dbReference>
<reference evidence="4 5" key="1">
    <citation type="submission" date="2024-02" db="EMBL/GenBank/DDBJ databases">
        <title>A draft genome for the cacao thread blight pathogen Marasmius crinis-equi.</title>
        <authorList>
            <person name="Cohen S.P."/>
            <person name="Baruah I.K."/>
            <person name="Amoako-Attah I."/>
            <person name="Bukari Y."/>
            <person name="Meinhardt L.W."/>
            <person name="Bailey B.A."/>
        </authorList>
    </citation>
    <scope>NUCLEOTIDE SEQUENCE [LARGE SCALE GENOMIC DNA]</scope>
    <source>
        <strain evidence="4 5">GH-76</strain>
    </source>
</reference>
<dbReference type="Gene3D" id="3.90.180.10">
    <property type="entry name" value="Medium-chain alcohol dehydrogenases, catalytic domain"/>
    <property type="match status" value="1"/>
</dbReference>
<dbReference type="NCBIfam" id="TIGR02824">
    <property type="entry name" value="quinone_pig3"/>
    <property type="match status" value="1"/>
</dbReference>
<keyword evidence="2" id="KW-0560">Oxidoreductase</keyword>
<organism evidence="4 5">
    <name type="scientific">Marasmius crinis-equi</name>
    <dbReference type="NCBI Taxonomy" id="585013"/>
    <lineage>
        <taxon>Eukaryota</taxon>
        <taxon>Fungi</taxon>
        <taxon>Dikarya</taxon>
        <taxon>Basidiomycota</taxon>
        <taxon>Agaricomycotina</taxon>
        <taxon>Agaricomycetes</taxon>
        <taxon>Agaricomycetidae</taxon>
        <taxon>Agaricales</taxon>
        <taxon>Marasmiineae</taxon>
        <taxon>Marasmiaceae</taxon>
        <taxon>Marasmius</taxon>
    </lineage>
</organism>
<evidence type="ECO:0000256" key="2">
    <source>
        <dbReference type="ARBA" id="ARBA00023002"/>
    </source>
</evidence>
<dbReference type="PANTHER" id="PTHR48106">
    <property type="entry name" value="QUINONE OXIDOREDUCTASE PIG3-RELATED"/>
    <property type="match status" value="1"/>
</dbReference>
<dbReference type="InterPro" id="IPR013154">
    <property type="entry name" value="ADH-like_N"/>
</dbReference>
<gene>
    <name evidence="4" type="ORF">V5O48_016108</name>
</gene>
<dbReference type="InterPro" id="IPR020843">
    <property type="entry name" value="ER"/>
</dbReference>
<dbReference type="Gene3D" id="3.40.50.720">
    <property type="entry name" value="NAD(P)-binding Rossmann-like Domain"/>
    <property type="match status" value="1"/>
</dbReference>
<dbReference type="InterPro" id="IPR013149">
    <property type="entry name" value="ADH-like_C"/>
</dbReference>
<dbReference type="Pfam" id="PF00107">
    <property type="entry name" value="ADH_zinc_N"/>
    <property type="match status" value="1"/>
</dbReference>
<dbReference type="CDD" id="cd05276">
    <property type="entry name" value="p53_inducible_oxidoreductase"/>
    <property type="match status" value="1"/>
</dbReference>
<comment type="caution">
    <text evidence="4">The sequence shown here is derived from an EMBL/GenBank/DDBJ whole genome shotgun (WGS) entry which is preliminary data.</text>
</comment>
<keyword evidence="1" id="KW-0521">NADP</keyword>
<dbReference type="InterPro" id="IPR011032">
    <property type="entry name" value="GroES-like_sf"/>
</dbReference>
<dbReference type="Proteomes" id="UP001465976">
    <property type="component" value="Unassembled WGS sequence"/>
</dbReference>
<feature type="domain" description="Enoyl reductase (ER)" evidence="3">
    <location>
        <begin position="11"/>
        <end position="326"/>
    </location>
</feature>
<dbReference type="InterPro" id="IPR036291">
    <property type="entry name" value="NAD(P)-bd_dom_sf"/>
</dbReference>
<evidence type="ECO:0000313" key="5">
    <source>
        <dbReference type="Proteomes" id="UP001465976"/>
    </source>
</evidence>
<dbReference type="SMART" id="SM00829">
    <property type="entry name" value="PKS_ER"/>
    <property type="match status" value="1"/>
</dbReference>
<keyword evidence="5" id="KW-1185">Reference proteome</keyword>
<feature type="non-terminal residue" evidence="4">
    <location>
        <position position="326"/>
    </location>
</feature>
<proteinExistence type="predicted"/>
<protein>
    <recommendedName>
        <fullName evidence="3">Enoyl reductase (ER) domain-containing protein</fullName>
    </recommendedName>
</protein>
<dbReference type="PANTHER" id="PTHR48106:SF18">
    <property type="entry name" value="QUINONE OXIDOREDUCTASE PIG3"/>
    <property type="match status" value="1"/>
</dbReference>
<dbReference type="Pfam" id="PF08240">
    <property type="entry name" value="ADH_N"/>
    <property type="match status" value="1"/>
</dbReference>
<evidence type="ECO:0000313" key="4">
    <source>
        <dbReference type="EMBL" id="KAL0565912.1"/>
    </source>
</evidence>
<sequence length="326" mass="35133">MRAILVKDGKGSAENLYLGETPDPVPKAGEVVVKIRCFGLNRMDILQREGKYPVPPGASTILGVEFSGHISAVADDVTSWKMNDEVFGLAGGGAYAEYIAVPATHLISKPPHLSWAEAASILEAFLTAYQAIVLYGELAQGENVLIHAAASGVGIAAIQLARSKGAKAVIATASKKEKLDWLLSIPNGATHVVNYKTQDFAREVDTITESKGVDVVVDFVGQSHWKKNIASLARDGRMVMLGLMSGTLVPEFDLGALLFKRLRIQGSTLRSRSVAYQADLIQRFTSEFLSSLSGESGNGSVKTYIHKVYSWKDIKAAHKDMEDNAN</sequence>